<evidence type="ECO:0000313" key="2">
    <source>
        <dbReference type="EMBL" id="QIP38592.1"/>
    </source>
</evidence>
<sequence length="152" mass="16775">MTTDSGFGITDEALGTLVRGHYILSDGERLDDDYYSLTCNLDGRAVGFIAHSLEPDAVRGMLPRLRHVFDQHEALHRLAVEAIVNEFSEEAPSRGEVIDALRDLVLESVEVFPDNHVVLGLTDSCGLHFMDGYWPAVRFNGDDGVVEVTVES</sequence>
<evidence type="ECO:0000313" key="1">
    <source>
        <dbReference type="EMBL" id="MBH5144713.1"/>
    </source>
</evidence>
<keyword evidence="4" id="KW-1185">Reference proteome</keyword>
<dbReference type="AlphaFoldDB" id="A0A6G9CP11"/>
<dbReference type="EMBL" id="CP050124">
    <property type="protein sequence ID" value="QIP38592.1"/>
    <property type="molecule type" value="Genomic_DNA"/>
</dbReference>
<evidence type="ECO:0000313" key="4">
    <source>
        <dbReference type="Proteomes" id="UP000627573"/>
    </source>
</evidence>
<proteinExistence type="predicted"/>
<name>A0A6G9CP11_RHOER</name>
<organism evidence="2 3">
    <name type="scientific">Rhodococcus erythropolis</name>
    <name type="common">Arthrobacter picolinophilus</name>
    <dbReference type="NCBI Taxonomy" id="1833"/>
    <lineage>
        <taxon>Bacteria</taxon>
        <taxon>Bacillati</taxon>
        <taxon>Actinomycetota</taxon>
        <taxon>Actinomycetes</taxon>
        <taxon>Mycobacteriales</taxon>
        <taxon>Nocardiaceae</taxon>
        <taxon>Rhodococcus</taxon>
        <taxon>Rhodococcus erythropolis group</taxon>
    </lineage>
</organism>
<dbReference type="Proteomes" id="UP000627573">
    <property type="component" value="Unassembled WGS sequence"/>
</dbReference>
<gene>
    <name evidence="2" type="ORF">G9444_1348</name>
    <name evidence="1" type="ORF">I3517_19105</name>
</gene>
<protein>
    <recommendedName>
        <fullName evidence="5">DUF2004 domain-containing protein</fullName>
    </recommendedName>
</protein>
<evidence type="ECO:0008006" key="5">
    <source>
        <dbReference type="Google" id="ProtNLM"/>
    </source>
</evidence>
<evidence type="ECO:0000313" key="3">
    <source>
        <dbReference type="Proteomes" id="UP000502345"/>
    </source>
</evidence>
<reference evidence="2 3" key="1">
    <citation type="submission" date="2020-03" db="EMBL/GenBank/DDBJ databases">
        <title>Screen low temperature-resistant strains for efficient degradation of petroleum hydrocarbons under the low temperature.</title>
        <authorList>
            <person name="Wang Y."/>
            <person name="Chen J."/>
        </authorList>
    </citation>
    <scope>NUCLEOTIDE SEQUENCE [LARGE SCALE GENOMIC DNA]</scope>
    <source>
        <strain evidence="2 3">KB1</strain>
    </source>
</reference>
<dbReference type="Proteomes" id="UP000502345">
    <property type="component" value="Chromosome"/>
</dbReference>
<reference evidence="1 4" key="2">
    <citation type="submission" date="2020-12" db="EMBL/GenBank/DDBJ databases">
        <title>Draft genome sequence of furan degrading bacterial strain FUR100.</title>
        <authorList>
            <person name="Woiski C."/>
        </authorList>
    </citation>
    <scope>NUCLEOTIDE SEQUENCE [LARGE SCALE GENOMIC DNA]</scope>
    <source>
        <strain evidence="1 4">FUR100</strain>
    </source>
</reference>
<accession>A0A6G9CP11</accession>
<dbReference type="EMBL" id="JAECSB010000066">
    <property type="protein sequence ID" value="MBH5144713.1"/>
    <property type="molecule type" value="Genomic_DNA"/>
</dbReference>
<dbReference type="RefSeq" id="WP_051720826.1">
    <property type="nucleotide sequence ID" value="NZ_AP018733.1"/>
</dbReference>